<accession>A0A0E9QD68</accession>
<organism evidence="1">
    <name type="scientific">Anguilla anguilla</name>
    <name type="common">European freshwater eel</name>
    <name type="synonym">Muraena anguilla</name>
    <dbReference type="NCBI Taxonomy" id="7936"/>
    <lineage>
        <taxon>Eukaryota</taxon>
        <taxon>Metazoa</taxon>
        <taxon>Chordata</taxon>
        <taxon>Craniata</taxon>
        <taxon>Vertebrata</taxon>
        <taxon>Euteleostomi</taxon>
        <taxon>Actinopterygii</taxon>
        <taxon>Neopterygii</taxon>
        <taxon>Teleostei</taxon>
        <taxon>Anguilliformes</taxon>
        <taxon>Anguillidae</taxon>
        <taxon>Anguilla</taxon>
    </lineage>
</organism>
<sequence length="33" mass="4033">MQCLYLFKKKKFYILYTVQRVPVLFVLANRVLP</sequence>
<dbReference type="AlphaFoldDB" id="A0A0E9QD68"/>
<protein>
    <submittedName>
        <fullName evidence="1">Uncharacterized protein</fullName>
    </submittedName>
</protein>
<reference evidence="1" key="2">
    <citation type="journal article" date="2015" name="Fish Shellfish Immunol.">
        <title>Early steps in the European eel (Anguilla anguilla)-Vibrio vulnificus interaction in the gills: Role of the RtxA13 toxin.</title>
        <authorList>
            <person name="Callol A."/>
            <person name="Pajuelo D."/>
            <person name="Ebbesson L."/>
            <person name="Teles M."/>
            <person name="MacKenzie S."/>
            <person name="Amaro C."/>
        </authorList>
    </citation>
    <scope>NUCLEOTIDE SEQUENCE</scope>
</reference>
<evidence type="ECO:0000313" key="1">
    <source>
        <dbReference type="EMBL" id="JAH14801.1"/>
    </source>
</evidence>
<proteinExistence type="predicted"/>
<dbReference type="EMBL" id="GBXM01093776">
    <property type="protein sequence ID" value="JAH14801.1"/>
    <property type="molecule type" value="Transcribed_RNA"/>
</dbReference>
<name>A0A0E9QD68_ANGAN</name>
<reference evidence="1" key="1">
    <citation type="submission" date="2014-11" db="EMBL/GenBank/DDBJ databases">
        <authorList>
            <person name="Amaro Gonzalez C."/>
        </authorList>
    </citation>
    <scope>NUCLEOTIDE SEQUENCE</scope>
</reference>